<name>A0A6M0Q7P5_9BACI</name>
<reference evidence="2 3" key="1">
    <citation type="submission" date="2020-02" db="EMBL/GenBank/DDBJ databases">
        <title>Bacillus aquiflavi sp. nov., isolated from yellow water of strong flavor Chinese baijiu in Yibin region of China.</title>
        <authorList>
            <person name="Xie J."/>
        </authorList>
    </citation>
    <scope>NUCLEOTIDE SEQUENCE [LARGE SCALE GENOMIC DNA]</scope>
    <source>
        <strain evidence="2 3">SA4</strain>
    </source>
</reference>
<gene>
    <name evidence="2" type="ORF">G4D63_07050</name>
</gene>
<dbReference type="InterPro" id="IPR036061">
    <property type="entry name" value="CheW-like_dom_sf"/>
</dbReference>
<dbReference type="SMART" id="SM00260">
    <property type="entry name" value="CheW"/>
    <property type="match status" value="1"/>
</dbReference>
<accession>A0A6M0Q7P5</accession>
<dbReference type="Gene3D" id="2.40.50.180">
    <property type="entry name" value="CheA-289, Domain 4"/>
    <property type="match status" value="1"/>
</dbReference>
<dbReference type="InterPro" id="IPR039315">
    <property type="entry name" value="CheW"/>
</dbReference>
<evidence type="ECO:0000259" key="1">
    <source>
        <dbReference type="PROSITE" id="PS50851"/>
    </source>
</evidence>
<dbReference type="GO" id="GO:0006935">
    <property type="term" value="P:chemotaxis"/>
    <property type="evidence" value="ECO:0007669"/>
    <property type="project" value="InterPro"/>
</dbReference>
<dbReference type="PROSITE" id="PS50851">
    <property type="entry name" value="CHEW"/>
    <property type="match status" value="1"/>
</dbReference>
<comment type="caution">
    <text evidence="2">The sequence shown here is derived from an EMBL/GenBank/DDBJ whole genome shotgun (WGS) entry which is preliminary data.</text>
</comment>
<dbReference type="Pfam" id="PF01584">
    <property type="entry name" value="CheW"/>
    <property type="match status" value="1"/>
</dbReference>
<dbReference type="PANTHER" id="PTHR22617">
    <property type="entry name" value="CHEMOTAXIS SENSOR HISTIDINE KINASE-RELATED"/>
    <property type="match status" value="1"/>
</dbReference>
<dbReference type="PANTHER" id="PTHR22617:SF23">
    <property type="entry name" value="CHEMOTAXIS PROTEIN CHEW"/>
    <property type="match status" value="1"/>
</dbReference>
<keyword evidence="3" id="KW-1185">Reference proteome</keyword>
<evidence type="ECO:0000313" key="3">
    <source>
        <dbReference type="Proteomes" id="UP000481043"/>
    </source>
</evidence>
<feature type="domain" description="CheW-like" evidence="1">
    <location>
        <begin position="1"/>
        <end position="140"/>
    </location>
</feature>
<organism evidence="2 3">
    <name type="scientific">Bacillus mesophilus</name>
    <dbReference type="NCBI Taxonomy" id="1808955"/>
    <lineage>
        <taxon>Bacteria</taxon>
        <taxon>Bacillati</taxon>
        <taxon>Bacillota</taxon>
        <taxon>Bacilli</taxon>
        <taxon>Bacillales</taxon>
        <taxon>Bacillaceae</taxon>
        <taxon>Bacillus</taxon>
    </lineage>
</organism>
<dbReference type="AlphaFoldDB" id="A0A6M0Q7P5"/>
<dbReference type="GO" id="GO:0007165">
    <property type="term" value="P:signal transduction"/>
    <property type="evidence" value="ECO:0007669"/>
    <property type="project" value="InterPro"/>
</dbReference>
<protein>
    <submittedName>
        <fullName evidence="2">Chemotaxis protein CheW</fullName>
    </submittedName>
</protein>
<dbReference type="InterPro" id="IPR002545">
    <property type="entry name" value="CheW-lke_dom"/>
</dbReference>
<evidence type="ECO:0000313" key="2">
    <source>
        <dbReference type="EMBL" id="NEY71500.1"/>
    </source>
</evidence>
<dbReference type="GO" id="GO:0005829">
    <property type="term" value="C:cytosol"/>
    <property type="evidence" value="ECO:0007669"/>
    <property type="project" value="TreeGrafter"/>
</dbReference>
<dbReference type="EMBL" id="JAAIWM010000002">
    <property type="protein sequence ID" value="NEY71500.1"/>
    <property type="molecule type" value="Genomic_DNA"/>
</dbReference>
<dbReference type="Proteomes" id="UP000481043">
    <property type="component" value="Unassembled WGS sequence"/>
</dbReference>
<dbReference type="SUPFAM" id="SSF50341">
    <property type="entry name" value="CheW-like"/>
    <property type="match status" value="1"/>
</dbReference>
<sequence length="149" mass="16637">MDKVVVFQTQNEEYGIPIQFVVSIEKLQPLTAVPNMPDYMNGVTTVRGEITPILDTNQILYDKKTEQTDQTRMIILHSADMTYGLIVDDAKEIINVPDSSIQQLNSIAALQNSFIMGVANLEGRLLTLIDPTKLINSLEGMTEVKLQLN</sequence>
<proteinExistence type="predicted"/>
<dbReference type="Gene3D" id="2.30.30.40">
    <property type="entry name" value="SH3 Domains"/>
    <property type="match status" value="1"/>
</dbReference>